<reference evidence="3" key="1">
    <citation type="submission" date="2014-09" db="EMBL/GenBank/DDBJ databases">
        <authorList>
            <person name="Mudge J."/>
            <person name="Ramaraj T."/>
            <person name="Lindquist I.E."/>
            <person name="Bharti A.K."/>
            <person name="Sundararajan A."/>
            <person name="Cameron C.T."/>
            <person name="Woodward J.E."/>
            <person name="May G.D."/>
            <person name="Brubaker C."/>
            <person name="Broadhvest J."/>
            <person name="Wilkins T.A."/>
        </authorList>
    </citation>
    <scope>NUCLEOTIDE SEQUENCE</scope>
    <source>
        <strain evidence="3">cv. AKA8401</strain>
    </source>
</reference>
<keyword evidence="3" id="KW-1185">Reference proteome</keyword>
<sequence length="63" mass="7234">MSKPPKLALFSTLNFPFFLLLTTSFTVYCCPISLVLISAGKSYFSFPVVVLCVPIFYCYFYRK</sequence>
<evidence type="ECO:0000313" key="2">
    <source>
        <dbReference type="EMBL" id="KHG05904.1"/>
    </source>
</evidence>
<protein>
    <submittedName>
        <fullName evidence="2">Uncharacterized protein</fullName>
    </submittedName>
</protein>
<keyword evidence="1" id="KW-0812">Transmembrane</keyword>
<accession>A0A0B0N2A9</accession>
<dbReference type="Proteomes" id="UP000032142">
    <property type="component" value="Unassembled WGS sequence"/>
</dbReference>
<feature type="transmembrane region" description="Helical" evidence="1">
    <location>
        <begin position="43"/>
        <end position="61"/>
    </location>
</feature>
<feature type="transmembrane region" description="Helical" evidence="1">
    <location>
        <begin position="12"/>
        <end position="37"/>
    </location>
</feature>
<dbReference type="EMBL" id="JRRC01439855">
    <property type="protein sequence ID" value="KHG05904.1"/>
    <property type="molecule type" value="Genomic_DNA"/>
</dbReference>
<keyword evidence="1" id="KW-0472">Membrane</keyword>
<evidence type="ECO:0000313" key="3">
    <source>
        <dbReference type="Proteomes" id="UP000032142"/>
    </source>
</evidence>
<evidence type="ECO:0000256" key="1">
    <source>
        <dbReference type="SAM" id="Phobius"/>
    </source>
</evidence>
<organism evidence="2 3">
    <name type="scientific">Gossypium arboreum</name>
    <name type="common">Tree cotton</name>
    <name type="synonym">Gossypium nanking</name>
    <dbReference type="NCBI Taxonomy" id="29729"/>
    <lineage>
        <taxon>Eukaryota</taxon>
        <taxon>Viridiplantae</taxon>
        <taxon>Streptophyta</taxon>
        <taxon>Embryophyta</taxon>
        <taxon>Tracheophyta</taxon>
        <taxon>Spermatophyta</taxon>
        <taxon>Magnoliopsida</taxon>
        <taxon>eudicotyledons</taxon>
        <taxon>Gunneridae</taxon>
        <taxon>Pentapetalae</taxon>
        <taxon>rosids</taxon>
        <taxon>malvids</taxon>
        <taxon>Malvales</taxon>
        <taxon>Malvaceae</taxon>
        <taxon>Malvoideae</taxon>
        <taxon>Gossypium</taxon>
    </lineage>
</organism>
<dbReference type="AlphaFoldDB" id="A0A0B0N2A9"/>
<proteinExistence type="predicted"/>
<gene>
    <name evidence="2" type="ORF">F383_31811</name>
</gene>
<keyword evidence="1" id="KW-1133">Transmembrane helix</keyword>
<name>A0A0B0N2A9_GOSAR</name>
<comment type="caution">
    <text evidence="2">The sequence shown here is derived from an EMBL/GenBank/DDBJ whole genome shotgun (WGS) entry which is preliminary data.</text>
</comment>